<reference evidence="2" key="1">
    <citation type="submission" date="2023-07" db="EMBL/GenBank/DDBJ databases">
        <title>Chromosome-level genome assembly of Artemia franciscana.</title>
        <authorList>
            <person name="Jo E."/>
        </authorList>
    </citation>
    <scope>NUCLEOTIDE SEQUENCE</scope>
    <source>
        <tissue evidence="2">Whole body</tissue>
    </source>
</reference>
<comment type="caution">
    <text evidence="2">The sequence shown here is derived from an EMBL/GenBank/DDBJ whole genome shotgun (WGS) entry which is preliminary data.</text>
</comment>
<comment type="similarity">
    <text evidence="1">Belongs to the FAM136 family.</text>
</comment>
<dbReference type="InterPro" id="IPR008560">
    <property type="entry name" value="DUF842_euk"/>
</dbReference>
<accession>A0AA88KUA9</accession>
<protein>
    <recommendedName>
        <fullName evidence="4">Protein FAM136A</fullName>
    </recommendedName>
</protein>
<name>A0AA88KUA9_ARTSF</name>
<keyword evidence="3" id="KW-1185">Reference proteome</keyword>
<evidence type="ECO:0000256" key="1">
    <source>
        <dbReference type="ARBA" id="ARBA00009952"/>
    </source>
</evidence>
<gene>
    <name evidence="2" type="ORF">QYM36_018063</name>
</gene>
<dbReference type="GO" id="GO:0005737">
    <property type="term" value="C:cytoplasm"/>
    <property type="evidence" value="ECO:0007669"/>
    <property type="project" value="TreeGrafter"/>
</dbReference>
<dbReference type="PANTHER" id="PTHR21096">
    <property type="entry name" value="PROTEIN FAM136A"/>
    <property type="match status" value="1"/>
</dbReference>
<dbReference type="Pfam" id="PF05811">
    <property type="entry name" value="DUF842"/>
    <property type="match status" value="1"/>
</dbReference>
<proteinExistence type="inferred from homology"/>
<organism evidence="2 3">
    <name type="scientific">Artemia franciscana</name>
    <name type="common">Brine shrimp</name>
    <name type="synonym">Artemia sanfranciscana</name>
    <dbReference type="NCBI Taxonomy" id="6661"/>
    <lineage>
        <taxon>Eukaryota</taxon>
        <taxon>Metazoa</taxon>
        <taxon>Ecdysozoa</taxon>
        <taxon>Arthropoda</taxon>
        <taxon>Crustacea</taxon>
        <taxon>Branchiopoda</taxon>
        <taxon>Anostraca</taxon>
        <taxon>Artemiidae</taxon>
        <taxon>Artemia</taxon>
    </lineage>
</organism>
<dbReference type="PANTHER" id="PTHR21096:SF0">
    <property type="entry name" value="PROTEIN FAM136A"/>
    <property type="match status" value="1"/>
</dbReference>
<dbReference type="AlphaFoldDB" id="A0AA88KUA9"/>
<evidence type="ECO:0000313" key="2">
    <source>
        <dbReference type="EMBL" id="KAK2703467.1"/>
    </source>
</evidence>
<dbReference type="EMBL" id="JAVRJZ010000090">
    <property type="protein sequence ID" value="KAK2703467.1"/>
    <property type="molecule type" value="Genomic_DNA"/>
</dbReference>
<evidence type="ECO:0000313" key="3">
    <source>
        <dbReference type="Proteomes" id="UP001187531"/>
    </source>
</evidence>
<sequence length="142" mass="16242">MEDAHRKIQDAVNGLVNDLDKGALRRTQYDMHQCAAKCCLDDKASTEQIHSCIDRCSVPLQKGQQYVQQELTQFQDRLQRCVMSCQDNLKDKIGPKTTEAEALKYRDQFESCARKCVETHIALLPALRTKMMDVLGSSEYKK</sequence>
<dbReference type="Proteomes" id="UP001187531">
    <property type="component" value="Unassembled WGS sequence"/>
</dbReference>
<evidence type="ECO:0008006" key="4">
    <source>
        <dbReference type="Google" id="ProtNLM"/>
    </source>
</evidence>